<comment type="caution">
    <text evidence="1">The sequence shown here is derived from an EMBL/GenBank/DDBJ whole genome shotgun (WGS) entry which is preliminary data.</text>
</comment>
<dbReference type="Proteomes" id="UP000790709">
    <property type="component" value="Unassembled WGS sequence"/>
</dbReference>
<name>A0ACB8BYS6_9AGAM</name>
<evidence type="ECO:0000313" key="1">
    <source>
        <dbReference type="EMBL" id="KAH7930667.1"/>
    </source>
</evidence>
<accession>A0ACB8BYS6</accession>
<protein>
    <submittedName>
        <fullName evidence="1">Uncharacterized protein</fullName>
    </submittedName>
</protein>
<dbReference type="EMBL" id="MU266330">
    <property type="protein sequence ID" value="KAH7930667.1"/>
    <property type="molecule type" value="Genomic_DNA"/>
</dbReference>
<sequence>MPQWTCPSCPKSFSRKGDLTRHQQLHTGVKPHVCDTCGKSFAQHSGLKTHLNVHSKAKPYECGVGTCRKSFGDPSSCTRHRKETHGREGAYKCIVPDCRTRIKRRSAFVAHLRKHGIDPSTVDLASNGGPHKGSLPEHIRPASPGDSHSPAMKESSVTVSDLMYPSAINDSSYGGRDFLSEAFAEARFSDASAFGNQYYPPCPPITHDSSSSAWPSLLSYPPTYFVEPLSYFNQNFVPYPDPYARGSVPSPTSFSSPLHLPLLDVYLDHDSSASSSSSSSPLSSYSPLSFDHTLDYEPSTRCISPDHLHLNTI</sequence>
<organism evidence="1 2">
    <name type="scientific">Leucogyrophana mollusca</name>
    <dbReference type="NCBI Taxonomy" id="85980"/>
    <lineage>
        <taxon>Eukaryota</taxon>
        <taxon>Fungi</taxon>
        <taxon>Dikarya</taxon>
        <taxon>Basidiomycota</taxon>
        <taxon>Agaricomycotina</taxon>
        <taxon>Agaricomycetes</taxon>
        <taxon>Agaricomycetidae</taxon>
        <taxon>Boletales</taxon>
        <taxon>Boletales incertae sedis</taxon>
        <taxon>Leucogyrophana</taxon>
    </lineage>
</organism>
<gene>
    <name evidence="1" type="ORF">BV22DRAFT_1124701</name>
</gene>
<keyword evidence="2" id="KW-1185">Reference proteome</keyword>
<evidence type="ECO:0000313" key="2">
    <source>
        <dbReference type="Proteomes" id="UP000790709"/>
    </source>
</evidence>
<proteinExistence type="predicted"/>
<reference evidence="1" key="1">
    <citation type="journal article" date="2021" name="New Phytol.">
        <title>Evolutionary innovations through gain and loss of genes in the ectomycorrhizal Boletales.</title>
        <authorList>
            <person name="Wu G."/>
            <person name="Miyauchi S."/>
            <person name="Morin E."/>
            <person name="Kuo A."/>
            <person name="Drula E."/>
            <person name="Varga T."/>
            <person name="Kohler A."/>
            <person name="Feng B."/>
            <person name="Cao Y."/>
            <person name="Lipzen A."/>
            <person name="Daum C."/>
            <person name="Hundley H."/>
            <person name="Pangilinan J."/>
            <person name="Johnson J."/>
            <person name="Barry K."/>
            <person name="LaButti K."/>
            <person name="Ng V."/>
            <person name="Ahrendt S."/>
            <person name="Min B."/>
            <person name="Choi I.G."/>
            <person name="Park H."/>
            <person name="Plett J.M."/>
            <person name="Magnuson J."/>
            <person name="Spatafora J.W."/>
            <person name="Nagy L.G."/>
            <person name="Henrissat B."/>
            <person name="Grigoriev I.V."/>
            <person name="Yang Z.L."/>
            <person name="Xu J."/>
            <person name="Martin F.M."/>
        </authorList>
    </citation>
    <scope>NUCLEOTIDE SEQUENCE</scope>
    <source>
        <strain evidence="1">KUC20120723A-06</strain>
    </source>
</reference>